<organism evidence="8">
    <name type="scientific">marine sediment metagenome</name>
    <dbReference type="NCBI Taxonomy" id="412755"/>
    <lineage>
        <taxon>unclassified sequences</taxon>
        <taxon>metagenomes</taxon>
        <taxon>ecological metagenomes</taxon>
    </lineage>
</organism>
<dbReference type="InterPro" id="IPR003661">
    <property type="entry name" value="HisK_dim/P_dom"/>
</dbReference>
<comment type="caution">
    <text evidence="8">The sequence shown here is derived from an EMBL/GenBank/DDBJ whole genome shotgun (WGS) entry which is preliminary data.</text>
</comment>
<dbReference type="Pfam" id="PF00512">
    <property type="entry name" value="HisKA"/>
    <property type="match status" value="1"/>
</dbReference>
<dbReference type="EMBL" id="BARW01012962">
    <property type="protein sequence ID" value="GAI74679.1"/>
    <property type="molecule type" value="Genomic_DNA"/>
</dbReference>
<dbReference type="Gene3D" id="3.30.565.10">
    <property type="entry name" value="Histidine kinase-like ATPase, C-terminal domain"/>
    <property type="match status" value="1"/>
</dbReference>
<feature type="non-terminal residue" evidence="8">
    <location>
        <position position="174"/>
    </location>
</feature>
<evidence type="ECO:0000256" key="1">
    <source>
        <dbReference type="ARBA" id="ARBA00022679"/>
    </source>
</evidence>
<dbReference type="GO" id="GO:0000155">
    <property type="term" value="F:phosphorelay sensor kinase activity"/>
    <property type="evidence" value="ECO:0007669"/>
    <property type="project" value="InterPro"/>
</dbReference>
<dbReference type="SMART" id="SM00388">
    <property type="entry name" value="HisKA"/>
    <property type="match status" value="1"/>
</dbReference>
<dbReference type="PANTHER" id="PTHR43065">
    <property type="entry name" value="SENSOR HISTIDINE KINASE"/>
    <property type="match status" value="1"/>
</dbReference>
<dbReference type="CDD" id="cd00082">
    <property type="entry name" value="HisKA"/>
    <property type="match status" value="1"/>
</dbReference>
<keyword evidence="2" id="KW-0547">Nucleotide-binding</keyword>
<accession>X1T3S2</accession>
<feature type="domain" description="Histidine kinase" evidence="6">
    <location>
        <begin position="37"/>
        <end position="174"/>
    </location>
</feature>
<dbReference type="GO" id="GO:0005524">
    <property type="term" value="F:ATP binding"/>
    <property type="evidence" value="ECO:0007669"/>
    <property type="project" value="UniProtKB-KW"/>
</dbReference>
<evidence type="ECO:0008006" key="9">
    <source>
        <dbReference type="Google" id="ProtNLM"/>
    </source>
</evidence>
<evidence type="ECO:0000256" key="3">
    <source>
        <dbReference type="ARBA" id="ARBA00022777"/>
    </source>
</evidence>
<evidence type="ECO:0000259" key="6">
    <source>
        <dbReference type="PROSITE" id="PS50109"/>
    </source>
</evidence>
<feature type="domain" description="PAC" evidence="7">
    <location>
        <begin position="1"/>
        <end position="24"/>
    </location>
</feature>
<dbReference type="InterPro" id="IPR036890">
    <property type="entry name" value="HATPase_C_sf"/>
</dbReference>
<dbReference type="PROSITE" id="PS50109">
    <property type="entry name" value="HIS_KIN"/>
    <property type="match status" value="1"/>
</dbReference>
<feature type="non-terminal residue" evidence="8">
    <location>
        <position position="1"/>
    </location>
</feature>
<dbReference type="InterPro" id="IPR036097">
    <property type="entry name" value="HisK_dim/P_sf"/>
</dbReference>
<dbReference type="Gene3D" id="1.10.287.130">
    <property type="match status" value="1"/>
</dbReference>
<evidence type="ECO:0000256" key="4">
    <source>
        <dbReference type="ARBA" id="ARBA00022840"/>
    </source>
</evidence>
<dbReference type="AlphaFoldDB" id="X1T3S2"/>
<evidence type="ECO:0000256" key="5">
    <source>
        <dbReference type="ARBA" id="ARBA00023012"/>
    </source>
</evidence>
<dbReference type="PANTHER" id="PTHR43065:SF46">
    <property type="entry name" value="C4-DICARBOXYLATE TRANSPORT SENSOR PROTEIN DCTB"/>
    <property type="match status" value="1"/>
</dbReference>
<dbReference type="SUPFAM" id="SSF47384">
    <property type="entry name" value="Homodimeric domain of signal transducing histidine kinase"/>
    <property type="match status" value="1"/>
</dbReference>
<evidence type="ECO:0000256" key="2">
    <source>
        <dbReference type="ARBA" id="ARBA00022741"/>
    </source>
</evidence>
<sequence length="174" mass="19444">EIVGTVHITKDITERKKMEEQLIVTDRLASVGELVSGVAHEINNPLTSIVGFSELLLAANAPDAVKEDLKVINKEAQRASGIVRNLLTFARRHKPEKQMVDVNDAMQAVLDLRAYEQKVNNVMAIKYFASDLPKITADGFQLRQVFLNLIINAEYFMIESHGKGTLGIKTEQDR</sequence>
<dbReference type="PROSITE" id="PS50113">
    <property type="entry name" value="PAC"/>
    <property type="match status" value="1"/>
</dbReference>
<dbReference type="InterPro" id="IPR000700">
    <property type="entry name" value="PAS-assoc_C"/>
</dbReference>
<keyword evidence="5" id="KW-0902">Two-component regulatory system</keyword>
<gene>
    <name evidence="8" type="ORF">S12H4_24074</name>
</gene>
<keyword evidence="3" id="KW-0418">Kinase</keyword>
<protein>
    <recommendedName>
        <fullName evidence="9">PAC domain-containing protein</fullName>
    </recommendedName>
</protein>
<evidence type="ECO:0000313" key="8">
    <source>
        <dbReference type="EMBL" id="GAI74679.1"/>
    </source>
</evidence>
<dbReference type="InterPro" id="IPR005467">
    <property type="entry name" value="His_kinase_dom"/>
</dbReference>
<keyword evidence="1" id="KW-0808">Transferase</keyword>
<dbReference type="SUPFAM" id="SSF55874">
    <property type="entry name" value="ATPase domain of HSP90 chaperone/DNA topoisomerase II/histidine kinase"/>
    <property type="match status" value="1"/>
</dbReference>
<name>X1T3S2_9ZZZZ</name>
<proteinExistence type="predicted"/>
<keyword evidence="4" id="KW-0067">ATP-binding</keyword>
<reference evidence="8" key="1">
    <citation type="journal article" date="2014" name="Front. Microbiol.">
        <title>High frequency of phylogenetically diverse reductive dehalogenase-homologous genes in deep subseafloor sedimentary metagenomes.</title>
        <authorList>
            <person name="Kawai M."/>
            <person name="Futagami T."/>
            <person name="Toyoda A."/>
            <person name="Takaki Y."/>
            <person name="Nishi S."/>
            <person name="Hori S."/>
            <person name="Arai W."/>
            <person name="Tsubouchi T."/>
            <person name="Morono Y."/>
            <person name="Uchiyama I."/>
            <person name="Ito T."/>
            <person name="Fujiyama A."/>
            <person name="Inagaki F."/>
            <person name="Takami H."/>
        </authorList>
    </citation>
    <scope>NUCLEOTIDE SEQUENCE</scope>
    <source>
        <strain evidence="8">Expedition CK06-06</strain>
    </source>
</reference>
<evidence type="ECO:0000259" key="7">
    <source>
        <dbReference type="PROSITE" id="PS50113"/>
    </source>
</evidence>